<accession>A0A8B7YEN7</accession>
<evidence type="ECO:0000256" key="5">
    <source>
        <dbReference type="ARBA" id="ARBA00022448"/>
    </source>
</evidence>
<evidence type="ECO:0000313" key="11">
    <source>
        <dbReference type="Proteomes" id="UP000694845"/>
    </source>
</evidence>
<keyword evidence="7" id="KW-0967">Endosome</keyword>
<dbReference type="KEGG" id="aplc:110979407"/>
<evidence type="ECO:0000256" key="2">
    <source>
        <dbReference type="ARBA" id="ARBA00004496"/>
    </source>
</evidence>
<comment type="function">
    <text evidence="10">Component of the endosomal sorting complex required for transport II (ESCRT-II), which is required for multivesicular body (MVB) formation and sorting of endosomal cargo proteins into MVBs.</text>
</comment>
<dbReference type="InterPro" id="IPR036388">
    <property type="entry name" value="WH-like_DNA-bd_sf"/>
</dbReference>
<dbReference type="AlphaFoldDB" id="A0A8B7YEN7"/>
<dbReference type="SUPFAM" id="SSF46785">
    <property type="entry name" value="Winged helix' DNA-binding domain"/>
    <property type="match status" value="2"/>
</dbReference>
<dbReference type="PANTHER" id="PTHR12806">
    <property type="entry name" value="EAP30 SUBUNIT OF ELL COMPLEX"/>
    <property type="match status" value="1"/>
</dbReference>
<dbReference type="Gene3D" id="6.10.140.180">
    <property type="match status" value="1"/>
</dbReference>
<dbReference type="InterPro" id="IPR040608">
    <property type="entry name" value="Snf8/Vps36"/>
</dbReference>
<evidence type="ECO:0000256" key="9">
    <source>
        <dbReference type="ARBA" id="ARBA00023136"/>
    </source>
</evidence>
<evidence type="ECO:0000256" key="7">
    <source>
        <dbReference type="ARBA" id="ARBA00022753"/>
    </source>
</evidence>
<keyword evidence="9" id="KW-0472">Membrane</keyword>
<gene>
    <name evidence="12" type="primary">LOC110979407</name>
</gene>
<dbReference type="GO" id="GO:0000814">
    <property type="term" value="C:ESCRT II complex"/>
    <property type="evidence" value="ECO:0007669"/>
    <property type="project" value="UniProtKB-UniRule"/>
</dbReference>
<comment type="subunit">
    <text evidence="10">Component of the endosomal sorting complex required for transport II (ESCRT-II).</text>
</comment>
<comment type="similarity">
    <text evidence="3 10">Belongs to the SNF8 family.</text>
</comment>
<dbReference type="InterPro" id="IPR016689">
    <property type="entry name" value="ESCRT-2_cplx_Snf8"/>
</dbReference>
<dbReference type="Proteomes" id="UP000694845">
    <property type="component" value="Unplaced"/>
</dbReference>
<dbReference type="Pfam" id="PF04157">
    <property type="entry name" value="EAP30"/>
    <property type="match status" value="1"/>
</dbReference>
<evidence type="ECO:0000256" key="1">
    <source>
        <dbReference type="ARBA" id="ARBA00004481"/>
    </source>
</evidence>
<evidence type="ECO:0000256" key="6">
    <source>
        <dbReference type="ARBA" id="ARBA00022490"/>
    </source>
</evidence>
<evidence type="ECO:0000256" key="8">
    <source>
        <dbReference type="ARBA" id="ARBA00022927"/>
    </source>
</evidence>
<name>A0A8B7YEN7_ACAPL</name>
<keyword evidence="6" id="KW-0963">Cytoplasm</keyword>
<dbReference type="GeneID" id="110979407"/>
<proteinExistence type="inferred from homology"/>
<keyword evidence="11" id="KW-1185">Reference proteome</keyword>
<comment type="subcellular location">
    <subcellularLocation>
        <location evidence="2">Cytoplasm</location>
    </subcellularLocation>
    <subcellularLocation>
        <location evidence="1">Endosome membrane</location>
        <topology evidence="1">Peripheral membrane protein</topology>
    </subcellularLocation>
</comment>
<dbReference type="RefSeq" id="XP_022090865.1">
    <property type="nucleotide sequence ID" value="XM_022235173.1"/>
</dbReference>
<reference evidence="12" key="1">
    <citation type="submission" date="2025-08" db="UniProtKB">
        <authorList>
            <consortium name="RefSeq"/>
        </authorList>
    </citation>
    <scope>IDENTIFICATION</scope>
</reference>
<keyword evidence="5 10" id="KW-0813">Transport</keyword>
<dbReference type="FunFam" id="1.10.10.10:FF:000085">
    <property type="entry name" value="Vacuolar-sorting protein SNF8"/>
    <property type="match status" value="1"/>
</dbReference>
<protein>
    <recommendedName>
        <fullName evidence="4 10">Vacuolar-sorting protein SNF8</fullName>
    </recommendedName>
</protein>
<evidence type="ECO:0000256" key="3">
    <source>
        <dbReference type="ARBA" id="ARBA00009834"/>
    </source>
</evidence>
<sequence length="246" mass="28061">MRRAKGIGAINKQKLAQAKYKDKGSEIAEDQLSQMSKMLEAFRTNLEEFATSHKNDIRRNPEFRMQFQEMCATIGVDPLASGKGFWSEMLGVGDFYYELGVQIIEVCLATQHRNGGLLSLEELLKKVRATRGRSKQAQDVSLDDLMRAIKKLRVLGNGFALHKLQDGRYIVQSVPAELNMDHTSVLNLAEGTGYTSFTKLKEQLKWDEDRAHLVMDRMVQEGLVWVDDQNRGERLYWFPGLFPDTT</sequence>
<keyword evidence="8 10" id="KW-0653">Protein transport</keyword>
<dbReference type="FunFam" id="1.10.10.10:FF:000397">
    <property type="entry name" value="Vacuolar-sorting protein SNF8"/>
    <property type="match status" value="1"/>
</dbReference>
<dbReference type="PIRSF" id="PIRSF017215">
    <property type="entry name" value="ESCRT2_Vps22"/>
    <property type="match status" value="1"/>
</dbReference>
<evidence type="ECO:0000256" key="10">
    <source>
        <dbReference type="PIRNR" id="PIRNR017215"/>
    </source>
</evidence>
<evidence type="ECO:0000256" key="4">
    <source>
        <dbReference type="ARBA" id="ARBA00017052"/>
    </source>
</evidence>
<dbReference type="OrthoDB" id="283883at2759"/>
<dbReference type="Gene3D" id="1.10.10.10">
    <property type="entry name" value="Winged helix-like DNA-binding domain superfamily/Winged helix DNA-binding domain"/>
    <property type="match status" value="2"/>
</dbReference>
<dbReference type="PANTHER" id="PTHR12806:SF0">
    <property type="entry name" value="VACUOLAR-SORTING PROTEIN SNF8"/>
    <property type="match status" value="1"/>
</dbReference>
<dbReference type="InterPro" id="IPR036390">
    <property type="entry name" value="WH_DNA-bd_sf"/>
</dbReference>
<dbReference type="GO" id="GO:0043328">
    <property type="term" value="P:protein transport to vacuole involved in ubiquitin-dependent protein catabolic process via the multivesicular body sorting pathway"/>
    <property type="evidence" value="ECO:0007669"/>
    <property type="project" value="TreeGrafter"/>
</dbReference>
<dbReference type="OMA" id="QIVEVCM"/>
<organism evidence="11 12">
    <name type="scientific">Acanthaster planci</name>
    <name type="common">Crown-of-thorns starfish</name>
    <dbReference type="NCBI Taxonomy" id="133434"/>
    <lineage>
        <taxon>Eukaryota</taxon>
        <taxon>Metazoa</taxon>
        <taxon>Echinodermata</taxon>
        <taxon>Eleutherozoa</taxon>
        <taxon>Asterozoa</taxon>
        <taxon>Asteroidea</taxon>
        <taxon>Valvatacea</taxon>
        <taxon>Valvatida</taxon>
        <taxon>Acanthasteridae</taxon>
        <taxon>Acanthaster</taxon>
    </lineage>
</organism>
<evidence type="ECO:0000313" key="12">
    <source>
        <dbReference type="RefSeq" id="XP_022090865.1"/>
    </source>
</evidence>